<accession>A0A4S5BU86</accession>
<reference evidence="1 2" key="1">
    <citation type="submission" date="2019-04" db="EMBL/GenBank/DDBJ databases">
        <title>Lampropedia sp YIM MLB12 draf genome.</title>
        <authorList>
            <person name="Wang Y.-X."/>
        </authorList>
    </citation>
    <scope>NUCLEOTIDE SEQUENCE [LARGE SCALE GENOMIC DNA]</scope>
    <source>
        <strain evidence="1 2">YIM MLB12</strain>
    </source>
</reference>
<name>A0A4S5BU86_9BURK</name>
<dbReference type="OrthoDB" id="8796993at2"/>
<evidence type="ECO:0000313" key="2">
    <source>
        <dbReference type="Proteomes" id="UP000306236"/>
    </source>
</evidence>
<protein>
    <recommendedName>
        <fullName evidence="3">Nuclear transport factor 2 family protein</fullName>
    </recommendedName>
</protein>
<dbReference type="EMBL" id="SSWX01000002">
    <property type="protein sequence ID" value="THJ36039.1"/>
    <property type="molecule type" value="Genomic_DNA"/>
</dbReference>
<organism evidence="1 2">
    <name type="scientific">Lampropedia aestuarii</name>
    <dbReference type="NCBI Taxonomy" id="2562762"/>
    <lineage>
        <taxon>Bacteria</taxon>
        <taxon>Pseudomonadati</taxon>
        <taxon>Pseudomonadota</taxon>
        <taxon>Betaproteobacteria</taxon>
        <taxon>Burkholderiales</taxon>
        <taxon>Comamonadaceae</taxon>
        <taxon>Lampropedia</taxon>
    </lineage>
</organism>
<keyword evidence="2" id="KW-1185">Reference proteome</keyword>
<dbReference type="RefSeq" id="WP_136404945.1">
    <property type="nucleotide sequence ID" value="NZ_SSWX01000002.1"/>
</dbReference>
<dbReference type="AlphaFoldDB" id="A0A4S5BU86"/>
<dbReference type="PROSITE" id="PS51257">
    <property type="entry name" value="PROKAR_LIPOPROTEIN"/>
    <property type="match status" value="1"/>
</dbReference>
<proteinExistence type="predicted"/>
<comment type="caution">
    <text evidence="1">The sequence shown here is derived from an EMBL/GenBank/DDBJ whole genome shotgun (WGS) entry which is preliminary data.</text>
</comment>
<evidence type="ECO:0008006" key="3">
    <source>
        <dbReference type="Google" id="ProtNLM"/>
    </source>
</evidence>
<gene>
    <name evidence="1" type="ORF">E8K88_01835</name>
</gene>
<sequence length="145" mass="16493">MTIFSTRSITIAIAITASFLAGCTPSPKAENKKPEEIVSARATERWQELMKLNFDGAYAYLAPSVKTVVSANGFKNRFSIDPRETQAPWIKAEVRSVVCTDNESCNVQMYVESQNNIPTFKNMKTSALIDERWIEQDGQWWLYMK</sequence>
<dbReference type="Proteomes" id="UP000306236">
    <property type="component" value="Unassembled WGS sequence"/>
</dbReference>
<evidence type="ECO:0000313" key="1">
    <source>
        <dbReference type="EMBL" id="THJ36039.1"/>
    </source>
</evidence>